<dbReference type="PANTHER" id="PTHR30627">
    <property type="entry name" value="PEPTIDOGLYCAN D,D-TRANSPEPTIDASE"/>
    <property type="match status" value="1"/>
</dbReference>
<evidence type="ECO:0000256" key="9">
    <source>
        <dbReference type="ARBA" id="ARBA00022960"/>
    </source>
</evidence>
<dbReference type="InterPro" id="IPR050515">
    <property type="entry name" value="Beta-lactam/transpept"/>
</dbReference>
<evidence type="ECO:0000256" key="3">
    <source>
        <dbReference type="ARBA" id="ARBA00022475"/>
    </source>
</evidence>
<evidence type="ECO:0000313" key="17">
    <source>
        <dbReference type="Proteomes" id="UP000643701"/>
    </source>
</evidence>
<evidence type="ECO:0000256" key="7">
    <source>
        <dbReference type="ARBA" id="ARBA00022692"/>
    </source>
</evidence>
<evidence type="ECO:0000256" key="13">
    <source>
        <dbReference type="ARBA" id="ARBA00023316"/>
    </source>
</evidence>
<keyword evidence="4" id="KW-0997">Cell inner membrane</keyword>
<keyword evidence="9" id="KW-0133">Cell shape</keyword>
<dbReference type="GO" id="GO:0071555">
    <property type="term" value="P:cell wall organization"/>
    <property type="evidence" value="ECO:0007669"/>
    <property type="project" value="UniProtKB-KW"/>
</dbReference>
<comment type="subcellular location">
    <subcellularLocation>
        <location evidence="2">Cell membrane</location>
    </subcellularLocation>
    <subcellularLocation>
        <location evidence="1">Membrane</location>
        <topology evidence="1">Single-pass membrane protein</topology>
    </subcellularLocation>
</comment>
<keyword evidence="7" id="KW-0812">Transmembrane</keyword>
<dbReference type="InterPro" id="IPR017790">
    <property type="entry name" value="Penicillin-binding_protein_2"/>
</dbReference>
<dbReference type="EMBL" id="JAANAS010000050">
    <property type="protein sequence ID" value="NGZ90105.1"/>
    <property type="molecule type" value="Genomic_DNA"/>
</dbReference>
<dbReference type="EC" id="3.4.16.4" evidence="16"/>
<evidence type="ECO:0000313" key="16">
    <source>
        <dbReference type="EMBL" id="NGZ90105.1"/>
    </source>
</evidence>
<dbReference type="Gene3D" id="3.90.1310.10">
    <property type="entry name" value="Penicillin-binding protein 2a (Domain 2)"/>
    <property type="match status" value="1"/>
</dbReference>
<evidence type="ECO:0000256" key="6">
    <source>
        <dbReference type="ARBA" id="ARBA00022670"/>
    </source>
</evidence>
<dbReference type="Gene3D" id="3.30.1390.30">
    <property type="entry name" value="Penicillin-binding protein 2a, domain 3"/>
    <property type="match status" value="1"/>
</dbReference>
<dbReference type="GO" id="GO:0008360">
    <property type="term" value="P:regulation of cell shape"/>
    <property type="evidence" value="ECO:0007669"/>
    <property type="project" value="UniProtKB-KW"/>
</dbReference>
<feature type="domain" description="Penicillin-binding protein transpeptidase" evidence="14">
    <location>
        <begin position="247"/>
        <end position="579"/>
    </location>
</feature>
<keyword evidence="17" id="KW-1185">Reference proteome</keyword>
<evidence type="ECO:0000259" key="14">
    <source>
        <dbReference type="Pfam" id="PF00905"/>
    </source>
</evidence>
<dbReference type="Pfam" id="PF00905">
    <property type="entry name" value="Transpeptidase"/>
    <property type="match status" value="1"/>
</dbReference>
<proteinExistence type="predicted"/>
<dbReference type="GO" id="GO:0071972">
    <property type="term" value="F:peptidoglycan L,D-transpeptidase activity"/>
    <property type="evidence" value="ECO:0007669"/>
    <property type="project" value="TreeGrafter"/>
</dbReference>
<reference evidence="16" key="1">
    <citation type="submission" date="2020-03" db="EMBL/GenBank/DDBJ databases">
        <title>Psychroflexus Maritimus sp. nov., isolate from marine sediment.</title>
        <authorList>
            <person name="Zhong Y.-L."/>
        </authorList>
    </citation>
    <scope>NUCLEOTIDE SEQUENCE</scope>
    <source>
        <strain evidence="16">C1</strain>
    </source>
</reference>
<dbReference type="RefSeq" id="WP_166400350.1">
    <property type="nucleotide sequence ID" value="NZ_JAANAS010000050.1"/>
</dbReference>
<dbReference type="InterPro" id="IPR036138">
    <property type="entry name" value="PBP_dimer_sf"/>
</dbReference>
<keyword evidence="13" id="KW-0961">Cell wall biogenesis/degradation</keyword>
<dbReference type="AlphaFoldDB" id="A0A967AIT6"/>
<evidence type="ECO:0000256" key="2">
    <source>
        <dbReference type="ARBA" id="ARBA00004236"/>
    </source>
</evidence>
<evidence type="ECO:0000256" key="8">
    <source>
        <dbReference type="ARBA" id="ARBA00022801"/>
    </source>
</evidence>
<evidence type="ECO:0000256" key="5">
    <source>
        <dbReference type="ARBA" id="ARBA00022645"/>
    </source>
</evidence>
<feature type="domain" description="Penicillin-binding protein dimerisation" evidence="15">
    <location>
        <begin position="46"/>
        <end position="208"/>
    </location>
</feature>
<evidence type="ECO:0000256" key="10">
    <source>
        <dbReference type="ARBA" id="ARBA00022984"/>
    </source>
</evidence>
<evidence type="ECO:0000256" key="1">
    <source>
        <dbReference type="ARBA" id="ARBA00004167"/>
    </source>
</evidence>
<evidence type="ECO:0000259" key="15">
    <source>
        <dbReference type="Pfam" id="PF03717"/>
    </source>
</evidence>
<dbReference type="PANTHER" id="PTHR30627:SF2">
    <property type="entry name" value="PEPTIDOGLYCAN D,D-TRANSPEPTIDASE MRDA"/>
    <property type="match status" value="1"/>
</dbReference>
<dbReference type="Pfam" id="PF03717">
    <property type="entry name" value="PBP_dimer"/>
    <property type="match status" value="1"/>
</dbReference>
<keyword evidence="12" id="KW-0472">Membrane</keyword>
<dbReference type="InterPro" id="IPR005311">
    <property type="entry name" value="PBP_dimer"/>
</dbReference>
<dbReference type="GO" id="GO:0009002">
    <property type="term" value="F:serine-type D-Ala-D-Ala carboxypeptidase activity"/>
    <property type="evidence" value="ECO:0007669"/>
    <property type="project" value="UniProtKB-EC"/>
</dbReference>
<dbReference type="GO" id="GO:0005886">
    <property type="term" value="C:plasma membrane"/>
    <property type="evidence" value="ECO:0007669"/>
    <property type="project" value="UniProtKB-SubCell"/>
</dbReference>
<dbReference type="GO" id="GO:0006508">
    <property type="term" value="P:proteolysis"/>
    <property type="evidence" value="ECO:0007669"/>
    <property type="project" value="UniProtKB-KW"/>
</dbReference>
<dbReference type="GO" id="GO:0009252">
    <property type="term" value="P:peptidoglycan biosynthetic process"/>
    <property type="evidence" value="ECO:0007669"/>
    <property type="project" value="UniProtKB-KW"/>
</dbReference>
<evidence type="ECO:0000256" key="4">
    <source>
        <dbReference type="ARBA" id="ARBA00022519"/>
    </source>
</evidence>
<dbReference type="SUPFAM" id="SSF56601">
    <property type="entry name" value="beta-lactamase/transpeptidase-like"/>
    <property type="match status" value="1"/>
</dbReference>
<sequence>MRKLLPILLVSLTAILFIGRLFYLQLVDDTYDQVSMNLAVKKIYDYPQRGYIYDRNSQLLVANQPAYDVMAIPLQIKPFDTLALAEVLNISDQRLKHQIEKARIYSPWLPSIITPQLTKKEYASLQEVLYKFQGFYIQKRQLRDYQTTHGANFLGYIAEVNNADLKRNPYFKSGELIGRQGIEKQYEELLRGERGVKHIQRDKFNREIGPFKDGAFDTLPKKGADLHLTIDIGLQAYGEQLMENKRGGIVAIEPSSGEILALITAPNYEPDELVGRKRSKNFTKMYYDTIAKPLFDRGLQAMYPPGSPFKAFTGLVARQEAVVEVEENFSCNGGYSYGRRSRMGCHPHKSPVSLVNGIAHSCNSYFAQIYRRTIEKYNTPQEGMEVWSNHMKSFGFGDYLGYDLPVGRKGRIPDADYYNSAYNYPTYKWYATATLSNAIGQGEVESTPIQLANATAAIANRGWFKRPHILKGIDGNRIKDSIYTAKNFTTIDKEHFEPVVQGMNDVYNYGTAQFLQIPGIEVCGKTGTSENFIKIDGERVQLTDHSIFVAFAPKDDPKIALAVFVENGYWGARYAGRIASLMIEKYLKDEISRKDLENWIMSHSLEEEYAKPYSGEPFKINQ</sequence>
<gene>
    <name evidence="16" type="primary">mrdA</name>
    <name evidence="16" type="ORF">G7034_07560</name>
</gene>
<dbReference type="GO" id="GO:0008658">
    <property type="term" value="F:penicillin binding"/>
    <property type="evidence" value="ECO:0007669"/>
    <property type="project" value="InterPro"/>
</dbReference>
<evidence type="ECO:0000256" key="11">
    <source>
        <dbReference type="ARBA" id="ARBA00022989"/>
    </source>
</evidence>
<keyword evidence="11" id="KW-1133">Transmembrane helix</keyword>
<accession>A0A967AIT6</accession>
<name>A0A967AIT6_9FLAO</name>
<comment type="caution">
    <text evidence="16">The sequence shown here is derived from an EMBL/GenBank/DDBJ whole genome shotgun (WGS) entry which is preliminary data.</text>
</comment>
<organism evidence="16 17">
    <name type="scientific">Psychroflexus maritimus</name>
    <dbReference type="NCBI Taxonomy" id="2714865"/>
    <lineage>
        <taxon>Bacteria</taxon>
        <taxon>Pseudomonadati</taxon>
        <taxon>Bacteroidota</taxon>
        <taxon>Flavobacteriia</taxon>
        <taxon>Flavobacteriales</taxon>
        <taxon>Flavobacteriaceae</taxon>
        <taxon>Psychroflexus</taxon>
    </lineage>
</organism>
<keyword evidence="6" id="KW-0645">Protease</keyword>
<dbReference type="Proteomes" id="UP000643701">
    <property type="component" value="Unassembled WGS sequence"/>
</dbReference>
<dbReference type="InterPro" id="IPR001460">
    <property type="entry name" value="PCN-bd_Tpept"/>
</dbReference>
<protein>
    <submittedName>
        <fullName evidence="16">Penicillin-binding protein 2</fullName>
        <ecNumber evidence="16">3.4.16.4</ecNumber>
    </submittedName>
</protein>
<dbReference type="Gene3D" id="3.40.710.10">
    <property type="entry name" value="DD-peptidase/beta-lactamase superfamily"/>
    <property type="match status" value="1"/>
</dbReference>
<keyword evidence="8 16" id="KW-0378">Hydrolase</keyword>
<dbReference type="SUPFAM" id="SSF56519">
    <property type="entry name" value="Penicillin binding protein dimerisation domain"/>
    <property type="match status" value="1"/>
</dbReference>
<dbReference type="NCBIfam" id="TIGR03423">
    <property type="entry name" value="pbp2_mrdA"/>
    <property type="match status" value="1"/>
</dbReference>
<dbReference type="InterPro" id="IPR012338">
    <property type="entry name" value="Beta-lactam/transpept-like"/>
</dbReference>
<evidence type="ECO:0000256" key="12">
    <source>
        <dbReference type="ARBA" id="ARBA00023136"/>
    </source>
</evidence>
<keyword evidence="10" id="KW-0573">Peptidoglycan synthesis</keyword>
<keyword evidence="3" id="KW-1003">Cell membrane</keyword>
<keyword evidence="5 16" id="KW-0121">Carboxypeptidase</keyword>